<dbReference type="GO" id="GO:0009306">
    <property type="term" value="P:protein secretion"/>
    <property type="evidence" value="ECO:0007669"/>
    <property type="project" value="InterPro"/>
</dbReference>
<dbReference type="PRINTS" id="PR01490">
    <property type="entry name" value="RTXTOXIND"/>
</dbReference>
<accession>A0A1J1JMU2</accession>
<evidence type="ECO:0000256" key="5">
    <source>
        <dbReference type="ARBA" id="ARBA00022989"/>
    </source>
</evidence>
<dbReference type="InterPro" id="IPR050739">
    <property type="entry name" value="MFP"/>
</dbReference>
<dbReference type="PROSITE" id="PS00543">
    <property type="entry name" value="HLYD_FAMILY"/>
    <property type="match status" value="1"/>
</dbReference>
<keyword evidence="5 8" id="KW-1133">Transmembrane helix</keyword>
<keyword evidence="4 8" id="KW-0812">Transmembrane</keyword>
<dbReference type="PANTHER" id="PTHR30386:SF26">
    <property type="entry name" value="TRANSPORT PROTEIN COMB"/>
    <property type="match status" value="1"/>
</dbReference>
<dbReference type="InterPro" id="IPR058982">
    <property type="entry name" value="Beta-barrel_AprE"/>
</dbReference>
<dbReference type="AlphaFoldDB" id="A0A1J1JMU2"/>
<dbReference type="Gene3D" id="2.40.50.100">
    <property type="match status" value="1"/>
</dbReference>
<dbReference type="Proteomes" id="UP001153761">
    <property type="component" value="Chromosome"/>
</dbReference>
<dbReference type="Pfam" id="PF26002">
    <property type="entry name" value="Beta-barrel_AprE"/>
    <property type="match status" value="1"/>
</dbReference>
<evidence type="ECO:0000313" key="11">
    <source>
        <dbReference type="EMBL" id="CUM61596.1"/>
    </source>
</evidence>
<evidence type="ECO:0000259" key="9">
    <source>
        <dbReference type="Pfam" id="PF26002"/>
    </source>
</evidence>
<evidence type="ECO:0000256" key="7">
    <source>
        <dbReference type="SAM" id="Coils"/>
    </source>
</evidence>
<organism evidence="11">
    <name type="scientific">Planktothrix agardhii</name>
    <name type="common">Oscillatoria agardhii</name>
    <dbReference type="NCBI Taxonomy" id="1160"/>
    <lineage>
        <taxon>Bacteria</taxon>
        <taxon>Bacillati</taxon>
        <taxon>Cyanobacteriota</taxon>
        <taxon>Cyanophyceae</taxon>
        <taxon>Oscillatoriophycideae</taxon>
        <taxon>Oscillatoriales</taxon>
        <taxon>Microcoleaceae</taxon>
        <taxon>Planktothrix</taxon>
    </lineage>
</organism>
<evidence type="ECO:0000256" key="8">
    <source>
        <dbReference type="SAM" id="Phobius"/>
    </source>
</evidence>
<evidence type="ECO:0000256" key="4">
    <source>
        <dbReference type="ARBA" id="ARBA00022692"/>
    </source>
</evidence>
<sequence>MTDFAVYQLIFMKSVSLIDQPVILEKPAMWSHLFLWLIMLITTSGVVWAYFSQVEQTVPAAGELEYKEGAREIQAPITGAVVRLHVENGDRVQKNQPLLTFSQTNPSADIKSLANLQGTLNQENEFYKNIIQGNGRGTLPPEWETMVKDRDTRIQENNVLSSLINELYNNQGRAINYSSAQSGLVTNYRAEYQSRVSAVEGRIIEFNKQLEQTANLIRATREQVQYATNQIRYSEEQLNSARDQLNKSQEGLDLNQSILGQIAPLVDEGAMSDLNKKRQEQEVLRSQNEFLRQQDQITTRQSEINARKGDVEKQQSEIKRLEDEKQKVLASIERTQQELQNTKDAWAKDLYLRIEENKKQIASIDSQLSRYKLENEKRLGDVNAQLEKVEEQRDTQVLRSPVAGVIYDLKPSKKQNSEVDMNKDDICNYVNQQVLKSGDPKMKRCNEAYYEAQQTEKLMQILADDKGLEGTIFIKNTDLALVLNALRVKRKFLQPYDGKTVAGEVIECKAEKDCICPDSPEARAEIGITDPDCIPVEVTIDAFPNDQFGMVSGQLKWLSQDAIKPDPEKGRQYFSFKGKVKLDKQSFVLDEDKNIKIGLQSGMSVNTKINVGKRSVLDIFLNRFTGRINSITNLK</sequence>
<evidence type="ECO:0000256" key="6">
    <source>
        <dbReference type="ARBA" id="ARBA00023136"/>
    </source>
</evidence>
<keyword evidence="3" id="KW-0813">Transport</keyword>
<feature type="domain" description="AprE-like beta-barrel" evidence="9">
    <location>
        <begin position="535"/>
        <end position="610"/>
    </location>
</feature>
<evidence type="ECO:0000256" key="1">
    <source>
        <dbReference type="ARBA" id="ARBA00004167"/>
    </source>
</evidence>
<dbReference type="GO" id="GO:0016020">
    <property type="term" value="C:membrane"/>
    <property type="evidence" value="ECO:0007669"/>
    <property type="project" value="UniProtKB-SubCell"/>
</dbReference>
<proteinExistence type="inferred from homology"/>
<evidence type="ECO:0000256" key="2">
    <source>
        <dbReference type="ARBA" id="ARBA00009477"/>
    </source>
</evidence>
<keyword evidence="6 8" id="KW-0472">Membrane</keyword>
<comment type="similarity">
    <text evidence="2">Belongs to the membrane fusion protein (MFP) (TC 8.A.1) family.</text>
</comment>
<dbReference type="EMBL" id="LR882963">
    <property type="protein sequence ID" value="CAD5945754.1"/>
    <property type="molecule type" value="Genomic_DNA"/>
</dbReference>
<dbReference type="PANTHER" id="PTHR30386">
    <property type="entry name" value="MEMBRANE FUSION SUBUNIT OF EMRAB-TOLC MULTIDRUG EFFLUX PUMP"/>
    <property type="match status" value="1"/>
</dbReference>
<evidence type="ECO:0000256" key="3">
    <source>
        <dbReference type="ARBA" id="ARBA00022448"/>
    </source>
</evidence>
<reference evidence="11" key="1">
    <citation type="submission" date="2015-09" db="EMBL/GenBank/DDBJ databases">
        <authorList>
            <person name="Jackson K.R."/>
            <person name="Lunt B.L."/>
            <person name="Fisher J.N.B."/>
            <person name="Gardner A.V."/>
            <person name="Bailey M.E."/>
            <person name="Deus L.M."/>
            <person name="Earl A.S."/>
            <person name="Gibby P.D."/>
            <person name="Hartmann K.A."/>
            <person name="Liu J.E."/>
            <person name="Manci A.M."/>
            <person name="Nielsen D.A."/>
            <person name="Solomon M.B."/>
            <person name="Breakwell D.P."/>
            <person name="Burnett S.H."/>
            <person name="Grose J.H."/>
        </authorList>
    </citation>
    <scope>NUCLEOTIDE SEQUENCE</scope>
    <source>
        <strain evidence="11">7805</strain>
    </source>
</reference>
<keyword evidence="7" id="KW-0175">Coiled coil</keyword>
<name>A0A1J1JMU2_PLAAG</name>
<reference evidence="10" key="2">
    <citation type="submission" date="2020-09" db="EMBL/GenBank/DDBJ databases">
        <authorList>
            <person name="Blom J."/>
        </authorList>
    </citation>
    <scope>NUCLEOTIDE SEQUENCE</scope>
    <source>
        <strain evidence="10">No.66</strain>
    </source>
</reference>
<dbReference type="SUPFAM" id="SSF51230">
    <property type="entry name" value="Single hybrid motif"/>
    <property type="match status" value="1"/>
</dbReference>
<gene>
    <name evidence="10" type="primary">lktD</name>
    <name evidence="10" type="ORF">PANO66_02279</name>
    <name evidence="11" type="ORF">PLAM_3630</name>
</gene>
<comment type="subcellular location">
    <subcellularLocation>
        <location evidence="1">Membrane</location>
        <topology evidence="1">Single-pass membrane protein</topology>
    </subcellularLocation>
</comment>
<feature type="transmembrane region" description="Helical" evidence="8">
    <location>
        <begin position="33"/>
        <end position="51"/>
    </location>
</feature>
<dbReference type="InterPro" id="IPR011053">
    <property type="entry name" value="Single_hybrid_motif"/>
</dbReference>
<dbReference type="InterPro" id="IPR006144">
    <property type="entry name" value="Secretion_HlyD_CS"/>
</dbReference>
<feature type="coiled-coil region" evidence="7">
    <location>
        <begin position="274"/>
        <end position="392"/>
    </location>
</feature>
<dbReference type="EMBL" id="LO018304">
    <property type="protein sequence ID" value="CUM61596.1"/>
    <property type="molecule type" value="Genomic_DNA"/>
</dbReference>
<protein>
    <submittedName>
        <fullName evidence="11">HlyD family secretion protein</fullName>
    </submittedName>
    <submittedName>
        <fullName evidence="10">Leukotoxin secretion protein D</fullName>
    </submittedName>
</protein>
<evidence type="ECO:0000313" key="10">
    <source>
        <dbReference type="EMBL" id="CAD5945754.1"/>
    </source>
</evidence>